<gene>
    <name evidence="2" type="ORF">SEPMUDRAFT_152784</name>
</gene>
<dbReference type="PANTHER" id="PTHR37012">
    <property type="entry name" value="B-ZIP TRANSCRIPTION FACTOR (EUROFUNG)-RELATED"/>
    <property type="match status" value="1"/>
</dbReference>
<dbReference type="RefSeq" id="XP_016764723.1">
    <property type="nucleotide sequence ID" value="XM_016907484.1"/>
</dbReference>
<feature type="region of interest" description="Disordered" evidence="1">
    <location>
        <begin position="66"/>
        <end position="100"/>
    </location>
</feature>
<dbReference type="HOGENOM" id="CLU_576205_0_0_1"/>
<feature type="compositionally biased region" description="Low complexity" evidence="1">
    <location>
        <begin position="90"/>
        <end position="100"/>
    </location>
</feature>
<dbReference type="AlphaFoldDB" id="N1QJZ9"/>
<accession>N1QJZ9</accession>
<sequence>MSARTGPGKRTDAGAIEKKPWASGRVLTAEQRQRKQEVDRKANRFLKKEVQDRLALLEARVLQLEASHTQPRNGKESAPDIAHRVDVANSTSPASTDIDSTIDSSLSNLPDSQFWPGAVDYDQHPARDSTLRAGATDGHGLDTANIVGISSSDHGLGLEPHTAMLVTGSRSDPGGRDLTMFLNHLVDRIRNIPPEQICYDDEHNQDVIINAVLKGWKFALSRYEQVCPLWEVLRMVDMCLFKDCNMVERISCLRMLHKRYMFETKTVATQVEGPLPAWFQPHMAESLIAHEPVIDHLTWPKLRERLMSSQTDMLTNKFWAFFARNMRVVGDFEPFEVVAYSPKSSMYQLTDRFEYGLMDMANWRMDINFFYEFPGLANDVPPVNYMPLMQLTPRFGLVERNLLQQHQQRQQQSHPQHLRYAQHQVIHQQRRPTIPSEMSVSGTHMPTEAAMYGTSGSVPWTGFYS</sequence>
<evidence type="ECO:0000313" key="3">
    <source>
        <dbReference type="Proteomes" id="UP000016931"/>
    </source>
</evidence>
<dbReference type="OrthoDB" id="5086080at2759"/>
<name>N1QJZ9_SPHMS</name>
<keyword evidence="3" id="KW-1185">Reference proteome</keyword>
<dbReference type="GeneID" id="27904621"/>
<evidence type="ECO:0000256" key="1">
    <source>
        <dbReference type="SAM" id="MobiDB-lite"/>
    </source>
</evidence>
<reference evidence="2 3" key="1">
    <citation type="journal article" date="2012" name="PLoS Pathog.">
        <title>Diverse lifestyles and strategies of plant pathogenesis encoded in the genomes of eighteen Dothideomycetes fungi.</title>
        <authorList>
            <person name="Ohm R.A."/>
            <person name="Feau N."/>
            <person name="Henrissat B."/>
            <person name="Schoch C.L."/>
            <person name="Horwitz B.A."/>
            <person name="Barry K.W."/>
            <person name="Condon B.J."/>
            <person name="Copeland A.C."/>
            <person name="Dhillon B."/>
            <person name="Glaser F."/>
            <person name="Hesse C.N."/>
            <person name="Kosti I."/>
            <person name="LaButti K."/>
            <person name="Lindquist E.A."/>
            <person name="Lucas S."/>
            <person name="Salamov A.A."/>
            <person name="Bradshaw R.E."/>
            <person name="Ciuffetti L."/>
            <person name="Hamelin R.C."/>
            <person name="Kema G.H.J."/>
            <person name="Lawrence C."/>
            <person name="Scott J.A."/>
            <person name="Spatafora J.W."/>
            <person name="Turgeon B.G."/>
            <person name="de Wit P.J.G.M."/>
            <person name="Zhong S."/>
            <person name="Goodwin S.B."/>
            <person name="Grigoriev I.V."/>
        </authorList>
    </citation>
    <scope>NUCLEOTIDE SEQUENCE [LARGE SCALE GENOMIC DNA]</scope>
    <source>
        <strain evidence="2 3">SO2202</strain>
    </source>
</reference>
<feature type="compositionally biased region" description="Low complexity" evidence="1">
    <location>
        <begin position="404"/>
        <end position="419"/>
    </location>
</feature>
<dbReference type="PANTHER" id="PTHR37012:SF7">
    <property type="entry name" value="B-ZIP TRANSCRIPTION FACTOR (EUROFUNG)-RELATED"/>
    <property type="match status" value="1"/>
</dbReference>
<proteinExistence type="predicted"/>
<evidence type="ECO:0000313" key="2">
    <source>
        <dbReference type="EMBL" id="EMF16602.1"/>
    </source>
</evidence>
<feature type="region of interest" description="Disordered" evidence="1">
    <location>
        <begin position="1"/>
        <end position="43"/>
    </location>
</feature>
<feature type="compositionally biased region" description="Basic and acidic residues" evidence="1">
    <location>
        <begin position="73"/>
        <end position="86"/>
    </location>
</feature>
<feature type="region of interest" description="Disordered" evidence="1">
    <location>
        <begin position="404"/>
        <end position="431"/>
    </location>
</feature>
<dbReference type="eggNOG" id="ENOG502SKDE">
    <property type="taxonomic scope" value="Eukaryota"/>
</dbReference>
<dbReference type="Pfam" id="PF11905">
    <property type="entry name" value="DUF3425"/>
    <property type="match status" value="1"/>
</dbReference>
<feature type="compositionally biased region" description="Basic and acidic residues" evidence="1">
    <location>
        <begin position="9"/>
        <end position="20"/>
    </location>
</feature>
<organism evidence="2 3">
    <name type="scientific">Sphaerulina musiva (strain SO2202)</name>
    <name type="common">Poplar stem canker fungus</name>
    <name type="synonym">Septoria musiva</name>
    <dbReference type="NCBI Taxonomy" id="692275"/>
    <lineage>
        <taxon>Eukaryota</taxon>
        <taxon>Fungi</taxon>
        <taxon>Dikarya</taxon>
        <taxon>Ascomycota</taxon>
        <taxon>Pezizomycotina</taxon>
        <taxon>Dothideomycetes</taxon>
        <taxon>Dothideomycetidae</taxon>
        <taxon>Mycosphaerellales</taxon>
        <taxon>Mycosphaerellaceae</taxon>
        <taxon>Sphaerulina</taxon>
    </lineage>
</organism>
<feature type="compositionally biased region" description="Basic and acidic residues" evidence="1">
    <location>
        <begin position="31"/>
        <end position="43"/>
    </location>
</feature>
<protein>
    <submittedName>
        <fullName evidence="2">Uncharacterized protein</fullName>
    </submittedName>
</protein>
<dbReference type="InterPro" id="IPR021833">
    <property type="entry name" value="DUF3425"/>
</dbReference>
<dbReference type="EMBL" id="KB456260">
    <property type="protein sequence ID" value="EMF16602.1"/>
    <property type="molecule type" value="Genomic_DNA"/>
</dbReference>
<dbReference type="OMA" id="YFASCFR"/>
<dbReference type="Proteomes" id="UP000016931">
    <property type="component" value="Unassembled WGS sequence"/>
</dbReference>